<evidence type="ECO:0000256" key="1">
    <source>
        <dbReference type="SAM" id="MobiDB-lite"/>
    </source>
</evidence>
<dbReference type="AlphaFoldDB" id="A0A0C9VT57"/>
<dbReference type="Proteomes" id="UP000054279">
    <property type="component" value="Unassembled WGS sequence"/>
</dbReference>
<feature type="region of interest" description="Disordered" evidence="1">
    <location>
        <begin position="23"/>
        <end position="76"/>
    </location>
</feature>
<accession>A0A0C9VT57</accession>
<gene>
    <name evidence="2" type="ORF">M422DRAFT_67166</name>
</gene>
<reference evidence="2 3" key="1">
    <citation type="submission" date="2014-06" db="EMBL/GenBank/DDBJ databases">
        <title>Evolutionary Origins and Diversification of the Mycorrhizal Mutualists.</title>
        <authorList>
            <consortium name="DOE Joint Genome Institute"/>
            <consortium name="Mycorrhizal Genomics Consortium"/>
            <person name="Kohler A."/>
            <person name="Kuo A."/>
            <person name="Nagy L.G."/>
            <person name="Floudas D."/>
            <person name="Copeland A."/>
            <person name="Barry K.W."/>
            <person name="Cichocki N."/>
            <person name="Veneault-Fourrey C."/>
            <person name="LaButti K."/>
            <person name="Lindquist E.A."/>
            <person name="Lipzen A."/>
            <person name="Lundell T."/>
            <person name="Morin E."/>
            <person name="Murat C."/>
            <person name="Riley R."/>
            <person name="Ohm R."/>
            <person name="Sun H."/>
            <person name="Tunlid A."/>
            <person name="Henrissat B."/>
            <person name="Grigoriev I.V."/>
            <person name="Hibbett D.S."/>
            <person name="Martin F."/>
        </authorList>
    </citation>
    <scope>NUCLEOTIDE SEQUENCE [LARGE SCALE GENOMIC DNA]</scope>
    <source>
        <strain evidence="2 3">SS14</strain>
    </source>
</reference>
<keyword evidence="3" id="KW-1185">Reference proteome</keyword>
<dbReference type="EMBL" id="KN837111">
    <property type="protein sequence ID" value="KIJ45737.1"/>
    <property type="molecule type" value="Genomic_DNA"/>
</dbReference>
<dbReference type="HOGENOM" id="CLU_2251778_0_0_1"/>
<name>A0A0C9VT57_SPHS4</name>
<sequence length="104" mass="11543">MALPKKRHRPPPERMVKSIEETFATQPTTHDPRRKFKISTEPRPPAKTLVAPIPPKDHPVQEAGFHSSAASSDNSTPLVPPAIAALLKNIKPNFRHVEGYHACK</sequence>
<evidence type="ECO:0000313" key="2">
    <source>
        <dbReference type="EMBL" id="KIJ45737.1"/>
    </source>
</evidence>
<evidence type="ECO:0000313" key="3">
    <source>
        <dbReference type="Proteomes" id="UP000054279"/>
    </source>
</evidence>
<proteinExistence type="predicted"/>
<protein>
    <submittedName>
        <fullName evidence="2">Unplaced genomic scaffold SPHSTscaffold_36, whole genome shotgun sequence</fullName>
    </submittedName>
</protein>
<organism evidence="2 3">
    <name type="scientific">Sphaerobolus stellatus (strain SS14)</name>
    <dbReference type="NCBI Taxonomy" id="990650"/>
    <lineage>
        <taxon>Eukaryota</taxon>
        <taxon>Fungi</taxon>
        <taxon>Dikarya</taxon>
        <taxon>Basidiomycota</taxon>
        <taxon>Agaricomycotina</taxon>
        <taxon>Agaricomycetes</taxon>
        <taxon>Phallomycetidae</taxon>
        <taxon>Geastrales</taxon>
        <taxon>Sphaerobolaceae</taxon>
        <taxon>Sphaerobolus</taxon>
    </lineage>
</organism>